<accession>A0A0E9QHV6</accession>
<reference evidence="1" key="1">
    <citation type="submission" date="2014-11" db="EMBL/GenBank/DDBJ databases">
        <authorList>
            <person name="Amaro Gonzalez C."/>
        </authorList>
    </citation>
    <scope>NUCLEOTIDE SEQUENCE</scope>
</reference>
<dbReference type="EMBL" id="GBXM01092223">
    <property type="protein sequence ID" value="JAH16354.1"/>
    <property type="molecule type" value="Transcribed_RNA"/>
</dbReference>
<proteinExistence type="predicted"/>
<reference evidence="1" key="2">
    <citation type="journal article" date="2015" name="Fish Shellfish Immunol.">
        <title>Early steps in the European eel (Anguilla anguilla)-Vibrio vulnificus interaction in the gills: Role of the RtxA13 toxin.</title>
        <authorList>
            <person name="Callol A."/>
            <person name="Pajuelo D."/>
            <person name="Ebbesson L."/>
            <person name="Teles M."/>
            <person name="MacKenzie S."/>
            <person name="Amaro C."/>
        </authorList>
    </citation>
    <scope>NUCLEOTIDE SEQUENCE</scope>
</reference>
<dbReference type="AlphaFoldDB" id="A0A0E9QHV6"/>
<name>A0A0E9QHV6_ANGAN</name>
<organism evidence="1">
    <name type="scientific">Anguilla anguilla</name>
    <name type="common">European freshwater eel</name>
    <name type="synonym">Muraena anguilla</name>
    <dbReference type="NCBI Taxonomy" id="7936"/>
    <lineage>
        <taxon>Eukaryota</taxon>
        <taxon>Metazoa</taxon>
        <taxon>Chordata</taxon>
        <taxon>Craniata</taxon>
        <taxon>Vertebrata</taxon>
        <taxon>Euteleostomi</taxon>
        <taxon>Actinopterygii</taxon>
        <taxon>Neopterygii</taxon>
        <taxon>Teleostei</taxon>
        <taxon>Anguilliformes</taxon>
        <taxon>Anguillidae</taxon>
        <taxon>Anguilla</taxon>
    </lineage>
</organism>
<sequence length="74" mass="8489">MKVIITVALASAHFSFLLQKANENLKTAYNFMAVELQIKMELILCVYYCNCLAAVHQSVRTKQASLRCFFHSHH</sequence>
<evidence type="ECO:0000313" key="1">
    <source>
        <dbReference type="EMBL" id="JAH16354.1"/>
    </source>
</evidence>
<protein>
    <submittedName>
        <fullName evidence="1">Uncharacterized protein</fullName>
    </submittedName>
</protein>